<dbReference type="InterPro" id="IPR036615">
    <property type="entry name" value="Mur_ligase_C_dom_sf"/>
</dbReference>
<evidence type="ECO:0000256" key="10">
    <source>
        <dbReference type="ARBA" id="ARBA00022741"/>
    </source>
</evidence>
<dbReference type="GO" id="GO:0005829">
    <property type="term" value="C:cytosol"/>
    <property type="evidence" value="ECO:0007669"/>
    <property type="project" value="TreeGrafter"/>
</dbReference>
<dbReference type="AlphaFoldDB" id="A0A433Q1I4"/>
<keyword evidence="21" id="KW-1185">Reference proteome</keyword>
<dbReference type="PIRSF" id="PIRSF038895">
    <property type="entry name" value="FPGS"/>
    <property type="match status" value="1"/>
</dbReference>
<dbReference type="SUPFAM" id="SSF53623">
    <property type="entry name" value="MurD-like peptide ligases, catalytic domain"/>
    <property type="match status" value="1"/>
</dbReference>
<dbReference type="PANTHER" id="PTHR11136:SF5">
    <property type="entry name" value="FOLYLPOLYGLUTAMATE SYNTHASE, MITOCHONDRIAL"/>
    <property type="match status" value="1"/>
</dbReference>
<evidence type="ECO:0000256" key="16">
    <source>
        <dbReference type="ARBA" id="ARBA00047493"/>
    </source>
</evidence>
<keyword evidence="11" id="KW-0999">Mitochondrion inner membrane</keyword>
<keyword evidence="10 18" id="KW-0547">Nucleotide-binding</keyword>
<dbReference type="FunFam" id="3.40.1190.10:FF:000009">
    <property type="entry name" value="Folylpolyglutamate synthase"/>
    <property type="match status" value="1"/>
</dbReference>
<evidence type="ECO:0000256" key="4">
    <source>
        <dbReference type="ARBA" id="ARBA00005150"/>
    </source>
</evidence>
<evidence type="ECO:0000256" key="15">
    <source>
        <dbReference type="ARBA" id="ARBA00023136"/>
    </source>
</evidence>
<evidence type="ECO:0000256" key="17">
    <source>
        <dbReference type="PIRNR" id="PIRNR038895"/>
    </source>
</evidence>
<comment type="catalytic activity">
    <reaction evidence="16 17">
        <text>(6S)-5,6,7,8-tetrahydrofolyl-(gamma-L-Glu)(n) + L-glutamate + ATP = (6S)-5,6,7,8-tetrahydrofolyl-(gamma-L-Glu)(n+1) + ADP + phosphate + H(+)</text>
        <dbReference type="Rhea" id="RHEA:10580"/>
        <dbReference type="Rhea" id="RHEA-COMP:14738"/>
        <dbReference type="Rhea" id="RHEA-COMP:14740"/>
        <dbReference type="ChEBI" id="CHEBI:15378"/>
        <dbReference type="ChEBI" id="CHEBI:29985"/>
        <dbReference type="ChEBI" id="CHEBI:30616"/>
        <dbReference type="ChEBI" id="CHEBI:43474"/>
        <dbReference type="ChEBI" id="CHEBI:141005"/>
        <dbReference type="ChEBI" id="CHEBI:456216"/>
        <dbReference type="EC" id="6.3.2.17"/>
    </reaction>
</comment>
<evidence type="ECO:0000256" key="6">
    <source>
        <dbReference type="ARBA" id="ARBA00022490"/>
    </source>
</evidence>
<dbReference type="Proteomes" id="UP000274822">
    <property type="component" value="Unassembled WGS sequence"/>
</dbReference>
<dbReference type="GO" id="GO:0046872">
    <property type="term" value="F:metal ion binding"/>
    <property type="evidence" value="ECO:0007669"/>
    <property type="project" value="UniProtKB-KW"/>
</dbReference>
<comment type="similarity">
    <text evidence="5 17">Belongs to the folylpolyglutamate synthase family.</text>
</comment>
<dbReference type="Gene3D" id="3.40.1190.10">
    <property type="entry name" value="Mur-like, catalytic domain"/>
    <property type="match status" value="1"/>
</dbReference>
<dbReference type="GO" id="GO:0005759">
    <property type="term" value="C:mitochondrial matrix"/>
    <property type="evidence" value="ECO:0007669"/>
    <property type="project" value="UniProtKB-SubCell"/>
</dbReference>
<dbReference type="GO" id="GO:0005743">
    <property type="term" value="C:mitochondrial inner membrane"/>
    <property type="evidence" value="ECO:0007669"/>
    <property type="project" value="UniProtKB-SubCell"/>
</dbReference>
<dbReference type="PANTHER" id="PTHR11136">
    <property type="entry name" value="FOLYLPOLYGLUTAMATE SYNTHASE-RELATED"/>
    <property type="match status" value="1"/>
</dbReference>
<dbReference type="Gene3D" id="3.90.190.20">
    <property type="entry name" value="Mur ligase, C-terminal domain"/>
    <property type="match status" value="1"/>
</dbReference>
<comment type="function">
    <text evidence="17">Catalyzes conversion of folates to polyglutamate derivatives allowing concentration of folate compounds in the cell and the intracellular retention of these cofactors, which are important substrates for most of the folate-dependent enzymes that are involved in one-carbon transfer reactions involved in purine, pyrimidine and amino acid synthesis.</text>
</comment>
<evidence type="ECO:0000256" key="5">
    <source>
        <dbReference type="ARBA" id="ARBA00008276"/>
    </source>
</evidence>
<dbReference type="InterPro" id="IPR018109">
    <property type="entry name" value="Folylpolyglutamate_synth_CS"/>
</dbReference>
<feature type="binding site" evidence="19">
    <location>
        <position position="237"/>
    </location>
    <ligand>
        <name>Mg(2+)</name>
        <dbReference type="ChEBI" id="CHEBI:18420"/>
        <label>1</label>
    </ligand>
</feature>
<keyword evidence="7 17" id="KW-0554">One-carbon metabolism</keyword>
<feature type="binding site" evidence="19">
    <location>
        <position position="123"/>
    </location>
    <ligand>
        <name>Mg(2+)</name>
        <dbReference type="ChEBI" id="CHEBI:18420"/>
        <label>1</label>
    </ligand>
</feature>
<comment type="cofactor">
    <cofactor evidence="17">
        <name>a monovalent cation</name>
        <dbReference type="ChEBI" id="CHEBI:60242"/>
    </cofactor>
    <text evidence="17">A monovalent cation.</text>
</comment>
<comment type="subcellular location">
    <subcellularLocation>
        <location evidence="3">Cytoplasm</location>
    </subcellularLocation>
    <subcellularLocation>
        <location evidence="1">Mitochondrion inner membrane</location>
    </subcellularLocation>
    <subcellularLocation>
        <location evidence="2">Mitochondrion matrix</location>
    </subcellularLocation>
</comment>
<dbReference type="EMBL" id="RBNJ01018960">
    <property type="protein sequence ID" value="RUS23673.1"/>
    <property type="molecule type" value="Genomic_DNA"/>
</dbReference>
<evidence type="ECO:0000256" key="14">
    <source>
        <dbReference type="ARBA" id="ARBA00023128"/>
    </source>
</evidence>
<keyword evidence="6" id="KW-0963">Cytoplasm</keyword>
<keyword evidence="9 19" id="KW-0479">Metal-binding</keyword>
<dbReference type="PROSITE" id="PS01012">
    <property type="entry name" value="FOLYLPOLYGLU_SYNT_2"/>
    <property type="match status" value="1"/>
</dbReference>
<dbReference type="GO" id="GO:0006730">
    <property type="term" value="P:one-carbon metabolic process"/>
    <property type="evidence" value="ECO:0007669"/>
    <property type="project" value="UniProtKB-KW"/>
</dbReference>
<evidence type="ECO:0000256" key="2">
    <source>
        <dbReference type="ARBA" id="ARBA00004305"/>
    </source>
</evidence>
<reference evidence="20 21" key="1">
    <citation type="journal article" date="2018" name="New Phytol.">
        <title>Phylogenomics of Endogonaceae and evolution of mycorrhizas within Mucoromycota.</title>
        <authorList>
            <person name="Chang Y."/>
            <person name="Desiro A."/>
            <person name="Na H."/>
            <person name="Sandor L."/>
            <person name="Lipzen A."/>
            <person name="Clum A."/>
            <person name="Barry K."/>
            <person name="Grigoriev I.V."/>
            <person name="Martin F.M."/>
            <person name="Stajich J.E."/>
            <person name="Smith M.E."/>
            <person name="Bonito G."/>
            <person name="Spatafora J.W."/>
        </authorList>
    </citation>
    <scope>NUCLEOTIDE SEQUENCE [LARGE SCALE GENOMIC DNA]</scope>
    <source>
        <strain evidence="20 21">AD002</strain>
    </source>
</reference>
<comment type="pathway">
    <text evidence="4 17">Cofactor biosynthesis; tetrahydrofolylpolyglutamate biosynthesis.</text>
</comment>
<dbReference type="InterPro" id="IPR023600">
    <property type="entry name" value="Folylpolyglutamate_synth_euk"/>
</dbReference>
<dbReference type="GO" id="GO:0004326">
    <property type="term" value="F:tetrahydrofolylpolyglutamate synthase activity"/>
    <property type="evidence" value="ECO:0007669"/>
    <property type="project" value="UniProtKB-EC"/>
</dbReference>
<gene>
    <name evidence="20" type="ORF">BC938DRAFT_474786</name>
</gene>
<organism evidence="20 21">
    <name type="scientific">Jimgerdemannia flammicorona</name>
    <dbReference type="NCBI Taxonomy" id="994334"/>
    <lineage>
        <taxon>Eukaryota</taxon>
        <taxon>Fungi</taxon>
        <taxon>Fungi incertae sedis</taxon>
        <taxon>Mucoromycota</taxon>
        <taxon>Mucoromycotina</taxon>
        <taxon>Endogonomycetes</taxon>
        <taxon>Endogonales</taxon>
        <taxon>Endogonaceae</taxon>
        <taxon>Jimgerdemannia</taxon>
    </lineage>
</organism>
<name>A0A433Q1I4_9FUNG</name>
<evidence type="ECO:0000256" key="9">
    <source>
        <dbReference type="ARBA" id="ARBA00022723"/>
    </source>
</evidence>
<keyword evidence="14" id="KW-0496">Mitochondrion</keyword>
<proteinExistence type="inferred from homology"/>
<dbReference type="EC" id="6.3.2.17" evidence="17"/>
<dbReference type="GO" id="GO:0005524">
    <property type="term" value="F:ATP binding"/>
    <property type="evidence" value="ECO:0007669"/>
    <property type="project" value="UniProtKB-KW"/>
</dbReference>
<evidence type="ECO:0000256" key="11">
    <source>
        <dbReference type="ARBA" id="ARBA00022792"/>
    </source>
</evidence>
<evidence type="ECO:0000256" key="8">
    <source>
        <dbReference type="ARBA" id="ARBA00022598"/>
    </source>
</evidence>
<evidence type="ECO:0000256" key="13">
    <source>
        <dbReference type="ARBA" id="ARBA00022842"/>
    </source>
</evidence>
<keyword evidence="12 18" id="KW-0067">ATP-binding</keyword>
<feature type="binding site" evidence="18">
    <location>
        <position position="381"/>
    </location>
    <ligand>
        <name>ATP</name>
        <dbReference type="ChEBI" id="CHEBI:30616"/>
    </ligand>
</feature>
<evidence type="ECO:0000256" key="19">
    <source>
        <dbReference type="PIRSR" id="PIRSR038895-2"/>
    </source>
</evidence>
<dbReference type="SUPFAM" id="SSF53244">
    <property type="entry name" value="MurD-like peptide ligases, peptide-binding domain"/>
    <property type="match status" value="1"/>
</dbReference>
<protein>
    <recommendedName>
        <fullName evidence="17">Folylpolyglutamate synthase</fullName>
        <ecNumber evidence="17">6.3.2.17</ecNumber>
    </recommendedName>
    <alternativeName>
        <fullName evidence="17">Folylpoly-gamma-glutamate synthetase</fullName>
    </alternativeName>
    <alternativeName>
        <fullName evidence="17">Tetrahydrofolylpolyglutamate synthase</fullName>
    </alternativeName>
</protein>
<dbReference type="UniPathway" id="UPA00850"/>
<comment type="caution">
    <text evidence="20">The sequence shown here is derived from an EMBL/GenBank/DDBJ whole genome shotgun (WGS) entry which is preliminary data.</text>
</comment>
<keyword evidence="15" id="KW-0472">Membrane</keyword>
<evidence type="ECO:0000256" key="18">
    <source>
        <dbReference type="PIRSR" id="PIRSR038895-1"/>
    </source>
</evidence>
<dbReference type="InterPro" id="IPR036565">
    <property type="entry name" value="Mur-like_cat_sf"/>
</dbReference>
<evidence type="ECO:0000256" key="7">
    <source>
        <dbReference type="ARBA" id="ARBA00022563"/>
    </source>
</evidence>
<feature type="binding site" evidence="19">
    <location>
        <position position="209"/>
    </location>
    <ligand>
        <name>Mg(2+)</name>
        <dbReference type="ChEBI" id="CHEBI:18420"/>
        <label>1</label>
    </ligand>
</feature>
<evidence type="ECO:0000256" key="1">
    <source>
        <dbReference type="ARBA" id="ARBA00004273"/>
    </source>
</evidence>
<accession>A0A433Q1I4</accession>
<sequence>MLVLLSRANPRYILRAIPTRLFSTAMARNYADAIDKINGLQTNASILEALRKAGPRMNSQSLPEMCEYVRRIGYEPSAFNALNIIHVTGTKGKGSTCAFAESILRHHHETTGVRTLRTGLFTSPHLVAVRERIRIDGRPVSEEVFARYFFECWDRLEETKEQYFENSKDRVKDVKGARTHADKPTYFRFLTLLAFHVFMQEKVDVAIMEVGVGGEFDSTNIVERPAATGVASLGLDHVAVLGNTIDSIAWHKAGIFKEGVPAFAVEQPPEAMEVLVRRAEEKKAPLTIISHKDADQFKDIPLGLAGAHQRHNAALATSLCRSWLTQHFPSHTPPTTPTIPTSFLSGLRQVSWPGRGQTLPNSRTKHAVPEGEVDNLTWYLDGAHTTESLQACTEWFRDAVGKKRDEGVERILVFNCTNGRNAQRLLEVVARVQGDVEFDEAVFCTNITFRIGYSSGLSLVPHHPPIPIDNVNNMVETDTQLTAQHAFATSWQQLVPGARTHVVRSVEEAVVHAVARAREMRGTGRKVQVLTTGSLILVGNQLAVMGVEPD</sequence>
<keyword evidence="8 17" id="KW-0436">Ligase</keyword>
<evidence type="ECO:0000256" key="12">
    <source>
        <dbReference type="ARBA" id="ARBA00022840"/>
    </source>
</evidence>
<dbReference type="NCBIfam" id="TIGR01499">
    <property type="entry name" value="folC"/>
    <property type="match status" value="1"/>
</dbReference>
<keyword evidence="13 19" id="KW-0460">Magnesium</keyword>
<evidence type="ECO:0000256" key="3">
    <source>
        <dbReference type="ARBA" id="ARBA00004496"/>
    </source>
</evidence>
<evidence type="ECO:0000313" key="21">
    <source>
        <dbReference type="Proteomes" id="UP000274822"/>
    </source>
</evidence>
<feature type="binding site" evidence="18">
    <location>
        <position position="355"/>
    </location>
    <ligand>
        <name>ATP</name>
        <dbReference type="ChEBI" id="CHEBI:30616"/>
    </ligand>
</feature>
<dbReference type="InterPro" id="IPR001645">
    <property type="entry name" value="Folylpolyglutamate_synth"/>
</dbReference>
<evidence type="ECO:0000313" key="20">
    <source>
        <dbReference type="EMBL" id="RUS23673.1"/>
    </source>
</evidence>